<name>A0A0E0LYI5_ORYPU</name>
<dbReference type="HOGENOM" id="CLU_2709096_0_0_1"/>
<protein>
    <submittedName>
        <fullName evidence="1">Uncharacterized protein</fullName>
    </submittedName>
</protein>
<sequence length="73" mass="8287">MIVSSSPSFSMAMIRTINGGKSYSQIDARRTNPNCIQTREINYILYMTRILGNFCNDECLMLITTILIVMDTT</sequence>
<reference evidence="1" key="2">
    <citation type="submission" date="2018-05" db="EMBL/GenBank/DDBJ databases">
        <title>OpunRS2 (Oryza punctata Reference Sequence Version 2).</title>
        <authorList>
            <person name="Zhang J."/>
            <person name="Kudrna D."/>
            <person name="Lee S."/>
            <person name="Talag J."/>
            <person name="Welchert J."/>
            <person name="Wing R.A."/>
        </authorList>
    </citation>
    <scope>NUCLEOTIDE SEQUENCE [LARGE SCALE GENOMIC DNA]</scope>
</reference>
<dbReference type="Proteomes" id="UP000026962">
    <property type="component" value="Chromosome 9"/>
</dbReference>
<reference evidence="1" key="1">
    <citation type="submission" date="2015-04" db="UniProtKB">
        <authorList>
            <consortium name="EnsemblPlants"/>
        </authorList>
    </citation>
    <scope>IDENTIFICATION</scope>
</reference>
<accession>A0A0E0LYI5</accession>
<keyword evidence="2" id="KW-1185">Reference proteome</keyword>
<dbReference type="EnsemblPlants" id="OPUNC09G01150.1">
    <property type="protein sequence ID" value="OPUNC09G01150.1"/>
    <property type="gene ID" value="OPUNC09G01150"/>
</dbReference>
<dbReference type="AlphaFoldDB" id="A0A0E0LYI5"/>
<organism evidence="1">
    <name type="scientific">Oryza punctata</name>
    <name type="common">Red rice</name>
    <dbReference type="NCBI Taxonomy" id="4537"/>
    <lineage>
        <taxon>Eukaryota</taxon>
        <taxon>Viridiplantae</taxon>
        <taxon>Streptophyta</taxon>
        <taxon>Embryophyta</taxon>
        <taxon>Tracheophyta</taxon>
        <taxon>Spermatophyta</taxon>
        <taxon>Magnoliopsida</taxon>
        <taxon>Liliopsida</taxon>
        <taxon>Poales</taxon>
        <taxon>Poaceae</taxon>
        <taxon>BOP clade</taxon>
        <taxon>Oryzoideae</taxon>
        <taxon>Oryzeae</taxon>
        <taxon>Oryzinae</taxon>
        <taxon>Oryza</taxon>
    </lineage>
</organism>
<evidence type="ECO:0000313" key="1">
    <source>
        <dbReference type="EnsemblPlants" id="OPUNC09G01150.1"/>
    </source>
</evidence>
<proteinExistence type="predicted"/>
<dbReference type="Gramene" id="OPUNC09G01150.1">
    <property type="protein sequence ID" value="OPUNC09G01150.1"/>
    <property type="gene ID" value="OPUNC09G01150"/>
</dbReference>
<evidence type="ECO:0000313" key="2">
    <source>
        <dbReference type="Proteomes" id="UP000026962"/>
    </source>
</evidence>